<sequence length="174" mass="19761">MNKKVVGFVYALLTVIILSACSTEDVATNKSEPQVSVSTTVKPLTKKEFSEVEISELTSPSKQDFRKVHVVLTLRGTDYLSNIQVKLPNYKQAFNNMKDDQQTRYWFGSGADEEQENKNIYTREFVLYTKGLNDKQMKEILAAAKVKTSWMVKDTKAKDQSEFAAGKNIKFEAK</sequence>
<dbReference type="AlphaFoldDB" id="A0A8D3X0J5"/>
<reference evidence="2 3" key="1">
    <citation type="journal article" date="2011" name="J. Bacteriol.">
        <title>Complete genome sequence of the industrial strain Bacillus megaterium WSH-002.</title>
        <authorList>
            <person name="Liu L."/>
            <person name="Li Y."/>
            <person name="Zhang J."/>
            <person name="Zou W."/>
            <person name="Zhou Z."/>
            <person name="Liu J."/>
            <person name="Li X."/>
            <person name="Wang L."/>
            <person name="Chen J."/>
        </authorList>
    </citation>
    <scope>NUCLEOTIDE SEQUENCE [LARGE SCALE GENOMIC DNA]</scope>
    <source>
        <strain evidence="2 3">WSH-002</strain>
    </source>
</reference>
<dbReference type="EMBL" id="CP003017">
    <property type="protein sequence ID" value="AEN88832.1"/>
    <property type="molecule type" value="Genomic_DNA"/>
</dbReference>
<dbReference type="RefSeq" id="WP_014459260.1">
    <property type="nucleotide sequence ID" value="NC_017138.1"/>
</dbReference>
<dbReference type="Proteomes" id="UP000001283">
    <property type="component" value="Chromosome"/>
</dbReference>
<accession>A0A8D3X0J5</accession>
<dbReference type="PROSITE" id="PS51257">
    <property type="entry name" value="PROKAR_LIPOPROTEIN"/>
    <property type="match status" value="1"/>
</dbReference>
<dbReference type="KEGG" id="bmh:BMWSH_1950"/>
<proteinExistence type="predicted"/>
<evidence type="ECO:0000313" key="2">
    <source>
        <dbReference type="EMBL" id="AEN88832.1"/>
    </source>
</evidence>
<protein>
    <recommendedName>
        <fullName evidence="4">Lipoprotein</fullName>
    </recommendedName>
</protein>
<name>A0A8D3X0J5_PRIMW</name>
<evidence type="ECO:0000313" key="3">
    <source>
        <dbReference type="Proteomes" id="UP000001283"/>
    </source>
</evidence>
<evidence type="ECO:0008006" key="4">
    <source>
        <dbReference type="Google" id="ProtNLM"/>
    </source>
</evidence>
<feature type="chain" id="PRO_5034298516" description="Lipoprotein" evidence="1">
    <location>
        <begin position="28"/>
        <end position="174"/>
    </location>
</feature>
<keyword evidence="1" id="KW-0732">Signal</keyword>
<feature type="signal peptide" evidence="1">
    <location>
        <begin position="1"/>
        <end position="27"/>
    </location>
</feature>
<evidence type="ECO:0000256" key="1">
    <source>
        <dbReference type="SAM" id="SignalP"/>
    </source>
</evidence>
<gene>
    <name evidence="2" type="ORF">BMWSH_1950</name>
</gene>
<organism evidence="2 3">
    <name type="scientific">Priestia megaterium (strain WSH-002)</name>
    <name type="common">Bacillus megaterium</name>
    <dbReference type="NCBI Taxonomy" id="1006007"/>
    <lineage>
        <taxon>Bacteria</taxon>
        <taxon>Bacillati</taxon>
        <taxon>Bacillota</taxon>
        <taxon>Bacilli</taxon>
        <taxon>Bacillales</taxon>
        <taxon>Bacillaceae</taxon>
        <taxon>Priestia</taxon>
    </lineage>
</organism>